<feature type="region of interest" description="Disordered" evidence="7">
    <location>
        <begin position="39"/>
        <end position="63"/>
    </location>
</feature>
<evidence type="ECO:0000256" key="5">
    <source>
        <dbReference type="PROSITE-ProRule" id="PRU00325"/>
    </source>
</evidence>
<keyword evidence="5" id="KW-0863">Zinc-finger</keyword>
<evidence type="ECO:0000313" key="11">
    <source>
        <dbReference type="Proteomes" id="UP000236161"/>
    </source>
</evidence>
<comment type="pathway">
    <text evidence="2 6">Protein modification; protein ubiquitination.</text>
</comment>
<feature type="compositionally biased region" description="Polar residues" evidence="7">
    <location>
        <begin position="44"/>
        <end position="57"/>
    </location>
</feature>
<dbReference type="Gene3D" id="3.30.40.10">
    <property type="entry name" value="Zinc/RING finger domain, C3HC4 (zinc finger)"/>
    <property type="match status" value="1"/>
</dbReference>
<evidence type="ECO:0000256" key="7">
    <source>
        <dbReference type="SAM" id="MobiDB-lite"/>
    </source>
</evidence>
<keyword evidence="11" id="KW-1185">Reference proteome</keyword>
<evidence type="ECO:0000259" key="8">
    <source>
        <dbReference type="PROSITE" id="PS50966"/>
    </source>
</evidence>
<feature type="compositionally biased region" description="Polar residues" evidence="7">
    <location>
        <begin position="108"/>
        <end position="118"/>
    </location>
</feature>
<keyword evidence="5" id="KW-0479">Metal-binding</keyword>
<dbReference type="AlphaFoldDB" id="A0A2I0BCY7"/>
<evidence type="ECO:0000256" key="4">
    <source>
        <dbReference type="ARBA" id="ARBA00022786"/>
    </source>
</evidence>
<dbReference type="PROSITE" id="PS51698">
    <property type="entry name" value="U_BOX"/>
    <property type="match status" value="1"/>
</dbReference>
<dbReference type="PANTHER" id="PTHR22849:SF161">
    <property type="entry name" value="U-BOX DOMAIN-CONTAINING PROTEIN"/>
    <property type="match status" value="1"/>
</dbReference>
<dbReference type="PROSITE" id="PS50966">
    <property type="entry name" value="ZF_SWIM"/>
    <property type="match status" value="1"/>
</dbReference>
<dbReference type="UniPathway" id="UPA00143"/>
<dbReference type="GO" id="GO:0008270">
    <property type="term" value="F:zinc ion binding"/>
    <property type="evidence" value="ECO:0007669"/>
    <property type="project" value="UniProtKB-KW"/>
</dbReference>
<dbReference type="EC" id="2.3.2.27" evidence="6"/>
<dbReference type="InterPro" id="IPR045185">
    <property type="entry name" value="PUB22/23/24-like"/>
</dbReference>
<dbReference type="FunFam" id="3.30.40.10:FF:000442">
    <property type="entry name" value="RING-type E3 ubiquitin transferase"/>
    <property type="match status" value="1"/>
</dbReference>
<dbReference type="InterPro" id="IPR003613">
    <property type="entry name" value="Ubox_domain"/>
</dbReference>
<evidence type="ECO:0000256" key="3">
    <source>
        <dbReference type="ARBA" id="ARBA00022679"/>
    </source>
</evidence>
<accession>A0A2I0BCY7</accession>
<dbReference type="Proteomes" id="UP000236161">
    <property type="component" value="Unassembled WGS sequence"/>
</dbReference>
<dbReference type="InterPro" id="IPR007527">
    <property type="entry name" value="Znf_SWIM"/>
</dbReference>
<dbReference type="InterPro" id="IPR058678">
    <property type="entry name" value="ARM_PUB"/>
</dbReference>
<dbReference type="SMART" id="SM00504">
    <property type="entry name" value="Ubox"/>
    <property type="match status" value="1"/>
</dbReference>
<evidence type="ECO:0000259" key="9">
    <source>
        <dbReference type="PROSITE" id="PS51698"/>
    </source>
</evidence>
<dbReference type="InterPro" id="IPR011989">
    <property type="entry name" value="ARM-like"/>
</dbReference>
<feature type="domain" description="U-box" evidence="9">
    <location>
        <begin position="124"/>
        <end position="198"/>
    </location>
</feature>
<dbReference type="EMBL" id="KZ451890">
    <property type="protein sequence ID" value="PKA65653.1"/>
    <property type="molecule type" value="Genomic_DNA"/>
</dbReference>
<evidence type="ECO:0000256" key="6">
    <source>
        <dbReference type="RuleBase" id="RU369093"/>
    </source>
</evidence>
<name>A0A2I0BCY7_9ASPA</name>
<dbReference type="InterPro" id="IPR016024">
    <property type="entry name" value="ARM-type_fold"/>
</dbReference>
<evidence type="ECO:0000256" key="1">
    <source>
        <dbReference type="ARBA" id="ARBA00000900"/>
    </source>
</evidence>
<dbReference type="CDD" id="cd16664">
    <property type="entry name" value="RING-Ubox_PUB"/>
    <property type="match status" value="1"/>
</dbReference>
<proteinExistence type="predicted"/>
<dbReference type="InterPro" id="IPR045210">
    <property type="entry name" value="RING-Ubox_PUB"/>
</dbReference>
<feature type="region of interest" description="Disordered" evidence="7">
    <location>
        <begin position="97"/>
        <end position="118"/>
    </location>
</feature>
<keyword evidence="5" id="KW-0862">Zinc</keyword>
<dbReference type="SUPFAM" id="SSF57850">
    <property type="entry name" value="RING/U-box"/>
    <property type="match status" value="1"/>
</dbReference>
<dbReference type="OrthoDB" id="10064100at2759"/>
<dbReference type="InterPro" id="IPR013083">
    <property type="entry name" value="Znf_RING/FYVE/PHD"/>
</dbReference>
<sequence length="525" mass="57674">MLKGAVRIGRLGDDSGSATGSTLSSLLALSRAGSPAASPSRLSYSNFNGQHSTPNTIKTHRLPPTSSPLFKSFIVLLTFSISHHHHHHQLLLHPTSMASSMKASSTSGDTPKSSPSLQITEMPDIPNDFLCPILLDLMSDPVTTSTGMTYDRRSIEQWLKMGNSTCPITNEPFDPDDLIPNHAIRKMIQDWCVANRSRGIERIPSPRIPLSRLEASQILSNFTSSCQRRDSDSCKELTRRVRSLLKDSEKNRQCFMSSRAASVLAAAFRFWAAESIELCEEILATTICLFPIDDEAVFCGFESSDSLNSILQILKNGNISNRLNAVLMVKKMASVNKELARTMIKREGLVKEVVELIKEPISTQATKASLAVVFYFISSNETISTKLVEFGLLPAVLEITVDSDKSTTEKALAVLDGLCSCELGRDTACDHSLAIPVIVKKMFRVSDTATEFVVSTLRKLCENCRGRCLEECLQVGTLQKLVLLLQIGCGKSSKDKATQLLKLLSRCGKLDCVDTVDFKGLKRLP</sequence>
<reference evidence="10 11" key="1">
    <citation type="journal article" date="2017" name="Nature">
        <title>The Apostasia genome and the evolution of orchids.</title>
        <authorList>
            <person name="Zhang G.Q."/>
            <person name="Liu K.W."/>
            <person name="Li Z."/>
            <person name="Lohaus R."/>
            <person name="Hsiao Y.Y."/>
            <person name="Niu S.C."/>
            <person name="Wang J.Y."/>
            <person name="Lin Y.C."/>
            <person name="Xu Q."/>
            <person name="Chen L.J."/>
            <person name="Yoshida K."/>
            <person name="Fujiwara S."/>
            <person name="Wang Z.W."/>
            <person name="Zhang Y.Q."/>
            <person name="Mitsuda N."/>
            <person name="Wang M."/>
            <person name="Liu G.H."/>
            <person name="Pecoraro L."/>
            <person name="Huang H.X."/>
            <person name="Xiao X.J."/>
            <person name="Lin M."/>
            <person name="Wu X.Y."/>
            <person name="Wu W.L."/>
            <person name="Chen Y.Y."/>
            <person name="Chang S.B."/>
            <person name="Sakamoto S."/>
            <person name="Ohme-Takagi M."/>
            <person name="Yagi M."/>
            <person name="Zeng S.J."/>
            <person name="Shen C.Y."/>
            <person name="Yeh C.M."/>
            <person name="Luo Y.B."/>
            <person name="Tsai W.C."/>
            <person name="Van de Peer Y."/>
            <person name="Liu Z.J."/>
        </authorList>
    </citation>
    <scope>NUCLEOTIDE SEQUENCE [LARGE SCALE GENOMIC DNA]</scope>
    <source>
        <strain evidence="11">cv. Shenzhen</strain>
        <tissue evidence="10">Stem</tissue>
    </source>
</reference>
<dbReference type="SUPFAM" id="SSF48371">
    <property type="entry name" value="ARM repeat"/>
    <property type="match status" value="1"/>
</dbReference>
<protein>
    <recommendedName>
        <fullName evidence="6">U-box domain-containing protein</fullName>
        <ecNumber evidence="6">2.3.2.27</ecNumber>
    </recommendedName>
    <alternativeName>
        <fullName evidence="6">RING-type E3 ubiquitin transferase PUB</fullName>
    </alternativeName>
</protein>
<dbReference type="Pfam" id="PF25598">
    <property type="entry name" value="ARM_PUB"/>
    <property type="match status" value="1"/>
</dbReference>
<feature type="compositionally biased region" description="Low complexity" evidence="7">
    <location>
        <begin position="97"/>
        <end position="107"/>
    </location>
</feature>
<gene>
    <name evidence="10" type="primary">PUB21</name>
    <name evidence="10" type="ORF">AXF42_Ash013067</name>
</gene>
<dbReference type="GO" id="GO:0016567">
    <property type="term" value="P:protein ubiquitination"/>
    <property type="evidence" value="ECO:0007669"/>
    <property type="project" value="UniProtKB-UniRule"/>
</dbReference>
<comment type="catalytic activity">
    <reaction evidence="1 6">
        <text>S-ubiquitinyl-[E2 ubiquitin-conjugating enzyme]-L-cysteine + [acceptor protein]-L-lysine = [E2 ubiquitin-conjugating enzyme]-L-cysteine + N(6)-ubiquitinyl-[acceptor protein]-L-lysine.</text>
        <dbReference type="EC" id="2.3.2.27"/>
    </reaction>
</comment>
<dbReference type="PANTHER" id="PTHR22849">
    <property type="entry name" value="WDSAM1 PROTEIN"/>
    <property type="match status" value="1"/>
</dbReference>
<comment type="function">
    <text evidence="6">Functions as an E3 ubiquitin ligase.</text>
</comment>
<dbReference type="Gene3D" id="1.25.10.10">
    <property type="entry name" value="Leucine-rich Repeat Variant"/>
    <property type="match status" value="1"/>
</dbReference>
<evidence type="ECO:0000313" key="10">
    <source>
        <dbReference type="EMBL" id="PKA65653.1"/>
    </source>
</evidence>
<feature type="domain" description="SWIM-type" evidence="8">
    <location>
        <begin position="397"/>
        <end position="440"/>
    </location>
</feature>
<keyword evidence="3 6" id="KW-0808">Transferase</keyword>
<evidence type="ECO:0000256" key="2">
    <source>
        <dbReference type="ARBA" id="ARBA00004906"/>
    </source>
</evidence>
<dbReference type="Pfam" id="PF04564">
    <property type="entry name" value="U-box"/>
    <property type="match status" value="1"/>
</dbReference>
<dbReference type="STRING" id="1088818.A0A2I0BCY7"/>
<dbReference type="GO" id="GO:0061630">
    <property type="term" value="F:ubiquitin protein ligase activity"/>
    <property type="evidence" value="ECO:0007669"/>
    <property type="project" value="UniProtKB-UniRule"/>
</dbReference>
<keyword evidence="4 6" id="KW-0833">Ubl conjugation pathway</keyword>
<organism evidence="10 11">
    <name type="scientific">Apostasia shenzhenica</name>
    <dbReference type="NCBI Taxonomy" id="1088818"/>
    <lineage>
        <taxon>Eukaryota</taxon>
        <taxon>Viridiplantae</taxon>
        <taxon>Streptophyta</taxon>
        <taxon>Embryophyta</taxon>
        <taxon>Tracheophyta</taxon>
        <taxon>Spermatophyta</taxon>
        <taxon>Magnoliopsida</taxon>
        <taxon>Liliopsida</taxon>
        <taxon>Asparagales</taxon>
        <taxon>Orchidaceae</taxon>
        <taxon>Apostasioideae</taxon>
        <taxon>Apostasia</taxon>
    </lineage>
</organism>